<evidence type="ECO:0000313" key="3">
    <source>
        <dbReference type="Proteomes" id="UP000258309"/>
    </source>
</evidence>
<proteinExistence type="predicted"/>
<protein>
    <recommendedName>
        <fullName evidence="4">Clr5 domain-containing protein</fullName>
    </recommendedName>
</protein>
<feature type="region of interest" description="Disordered" evidence="1">
    <location>
        <begin position="254"/>
        <end position="273"/>
    </location>
</feature>
<feature type="non-terminal residue" evidence="2">
    <location>
        <position position="553"/>
    </location>
</feature>
<feature type="region of interest" description="Disordered" evidence="1">
    <location>
        <begin position="1"/>
        <end position="20"/>
    </location>
</feature>
<dbReference type="AlphaFoldDB" id="A0A3E2HQT4"/>
<dbReference type="EMBL" id="NCSJ02000005">
    <property type="protein sequence ID" value="RFU35723.1"/>
    <property type="molecule type" value="Genomic_DNA"/>
</dbReference>
<evidence type="ECO:0008006" key="4">
    <source>
        <dbReference type="Google" id="ProtNLM"/>
    </source>
</evidence>
<feature type="non-terminal residue" evidence="2">
    <location>
        <position position="1"/>
    </location>
</feature>
<organism evidence="2 3">
    <name type="scientific">Scytalidium lignicola</name>
    <name type="common">Hyphomycete</name>
    <dbReference type="NCBI Taxonomy" id="5539"/>
    <lineage>
        <taxon>Eukaryota</taxon>
        <taxon>Fungi</taxon>
        <taxon>Dikarya</taxon>
        <taxon>Ascomycota</taxon>
        <taxon>Pezizomycotina</taxon>
        <taxon>Leotiomycetes</taxon>
        <taxon>Leotiomycetes incertae sedis</taxon>
        <taxon>Scytalidium</taxon>
    </lineage>
</organism>
<keyword evidence="3" id="KW-1185">Reference proteome</keyword>
<dbReference type="OrthoDB" id="194358at2759"/>
<sequence length="553" mass="62262">MTLPMLAPRPREPVTSITPGPQPALMYTESEWAVMYPEIERLYVRERRKLREQMYKKRFAKWGFQKYSRRSAAAEQTSRMKDGCRKCSPPGELGSMPAFPRFSQNDGLKLMFLTSVQTWGVAFFEFLQSGDGFLASQQRQPPVDQLRPVQTIEISFAFKLVIDLLDRGHGELAGRMARKAFLLVEDMLALEGPALIWNLLEMMHNMVILRHVQLFRMLLAHLIALVNGRMPEAHPLSAMLRSLQGFVANLTSAASNTSSSSPSFSSSSWSSSTGRNRTMAVVDHWLLSRALPSLLEQAWIFNAKILFDHFDPGLLHIYCRIFWDSCSINLPTAIIDTTVQWLSHIKAQQKSSAAEVAYLTNKVLVSNPIEEHRMLQRLLSPRSDASPPQDYEMLRVSSIAALQERRDLILSKGLGFNGNTTIVLRILAALVTAKVLEEWPTVMERSSTVENIAMKVPRIYAGNAACAIRALMDLNIESGGGLGASLDTIERIRSIVALREYAEGETNPQVMREMWLLEDALIAAGEYGEAQEVRQDVYRRLEMYVQDIPIGSV</sequence>
<reference evidence="2 3" key="1">
    <citation type="submission" date="2018-05" db="EMBL/GenBank/DDBJ databases">
        <title>Draft genome sequence of Scytalidium lignicola DSM 105466, a ubiquitous saprotrophic fungus.</title>
        <authorList>
            <person name="Buettner E."/>
            <person name="Gebauer A.M."/>
            <person name="Hofrichter M."/>
            <person name="Liers C."/>
            <person name="Kellner H."/>
        </authorList>
    </citation>
    <scope>NUCLEOTIDE SEQUENCE [LARGE SCALE GENOMIC DNA]</scope>
    <source>
        <strain evidence="2 3">DSM 105466</strain>
    </source>
</reference>
<dbReference type="Proteomes" id="UP000258309">
    <property type="component" value="Unassembled WGS sequence"/>
</dbReference>
<evidence type="ECO:0000256" key="1">
    <source>
        <dbReference type="SAM" id="MobiDB-lite"/>
    </source>
</evidence>
<name>A0A3E2HQT4_SCYLI</name>
<evidence type="ECO:0000313" key="2">
    <source>
        <dbReference type="EMBL" id="RFU35723.1"/>
    </source>
</evidence>
<dbReference type="OMA" id="HIMQIME"/>
<accession>A0A3E2HQT4</accession>
<gene>
    <name evidence="2" type="ORF">B7463_g573</name>
</gene>
<feature type="compositionally biased region" description="Low complexity" evidence="1">
    <location>
        <begin position="254"/>
        <end position="272"/>
    </location>
</feature>
<comment type="caution">
    <text evidence="2">The sequence shown here is derived from an EMBL/GenBank/DDBJ whole genome shotgun (WGS) entry which is preliminary data.</text>
</comment>